<reference evidence="5" key="1">
    <citation type="journal article" date="2018" name="Algal Res.">
        <title>Characterization of plant carbon substrate utilization by Auxenochlorella protothecoides.</title>
        <authorList>
            <person name="Vogler B.W."/>
            <person name="Starkenburg S.R."/>
            <person name="Sudasinghe N."/>
            <person name="Schambach J.Y."/>
            <person name="Rollin J.A."/>
            <person name="Pattathil S."/>
            <person name="Barry A.N."/>
        </authorList>
    </citation>
    <scope>NUCLEOTIDE SEQUENCE [LARGE SCALE GENOMIC DNA]</scope>
    <source>
        <strain evidence="5">UTEX 25</strain>
    </source>
</reference>
<evidence type="ECO:0000256" key="1">
    <source>
        <dbReference type="ARBA" id="ARBA00004123"/>
    </source>
</evidence>
<dbReference type="Pfam" id="PF04825">
    <property type="entry name" value="Rad21_Rec8_N"/>
    <property type="match status" value="1"/>
</dbReference>
<protein>
    <recommendedName>
        <fullName evidence="3">Rad21/Rec8-like protein N-terminal domain-containing protein</fullName>
    </recommendedName>
</protein>
<dbReference type="GO" id="GO:1990414">
    <property type="term" value="P:replication-born double-strand break repair via sister chromatid exchange"/>
    <property type="evidence" value="ECO:0007669"/>
    <property type="project" value="TreeGrafter"/>
</dbReference>
<comment type="subcellular location">
    <subcellularLocation>
        <location evidence="1">Nucleus</location>
    </subcellularLocation>
</comment>
<feature type="domain" description="Rad21/Rec8-like protein N-terminal" evidence="3">
    <location>
        <begin position="5"/>
        <end position="52"/>
    </location>
</feature>
<dbReference type="PANTHER" id="PTHR12585:SF69">
    <property type="entry name" value="FI11703P"/>
    <property type="match status" value="1"/>
</dbReference>
<comment type="caution">
    <text evidence="4">The sequence shown here is derived from an EMBL/GenBank/DDBJ whole genome shotgun (WGS) entry which is preliminary data.</text>
</comment>
<dbReference type="EMBL" id="QOKY01000184">
    <property type="protein sequence ID" value="RMZ54098.1"/>
    <property type="molecule type" value="Genomic_DNA"/>
</dbReference>
<sequence length="302" mass="32766">MTPQASIPIRSEVLMNPEVPQALRLQAVLAGGVVVIQHRQVTYLLDDCNDALPDDDYFLMPAVPTESEHLRSAHSARLEAKVSTLDSPDLGMQGGRRPHGLLLEEESPDACQSQPEMFEVPDVQMPDFPGLDWQEYGGEACVDPTPENAPQEYREWMADVGDTLAPRTLFEREQGNPLTVKSLEAPKGLEATFQHALDPSSLPGVVLHGTSWVVTPSPGRKSVPQDEAVMEAGPEQHDLAQEYGHGEPEYDAELLAGPRSSLLKRVLSSSPGSDIETERLRAALSASPGSAYQTAMLLGQVS</sequence>
<dbReference type="InterPro" id="IPR039781">
    <property type="entry name" value="Rad21/Rec8-like"/>
</dbReference>
<keyword evidence="2" id="KW-0539">Nucleus</keyword>
<evidence type="ECO:0000259" key="3">
    <source>
        <dbReference type="Pfam" id="PF04825"/>
    </source>
</evidence>
<evidence type="ECO:0000313" key="4">
    <source>
        <dbReference type="EMBL" id="RMZ54098.1"/>
    </source>
</evidence>
<dbReference type="PANTHER" id="PTHR12585">
    <property type="entry name" value="SCC1 / RAD21 FAMILY MEMBER"/>
    <property type="match status" value="1"/>
</dbReference>
<dbReference type="GO" id="GO:0003682">
    <property type="term" value="F:chromatin binding"/>
    <property type="evidence" value="ECO:0007669"/>
    <property type="project" value="TreeGrafter"/>
</dbReference>
<dbReference type="GO" id="GO:0005634">
    <property type="term" value="C:nucleus"/>
    <property type="evidence" value="ECO:0007669"/>
    <property type="project" value="UniProtKB-SubCell"/>
</dbReference>
<dbReference type="InterPro" id="IPR006910">
    <property type="entry name" value="Rad21_Rec8_N"/>
</dbReference>
<proteinExistence type="predicted"/>
<accession>A0A3M7KU85</accession>
<evidence type="ECO:0000313" key="5">
    <source>
        <dbReference type="Proteomes" id="UP000279271"/>
    </source>
</evidence>
<organism evidence="4 5">
    <name type="scientific">Auxenochlorella protothecoides</name>
    <name type="common">Green microalga</name>
    <name type="synonym">Chlorella protothecoides</name>
    <dbReference type="NCBI Taxonomy" id="3075"/>
    <lineage>
        <taxon>Eukaryota</taxon>
        <taxon>Viridiplantae</taxon>
        <taxon>Chlorophyta</taxon>
        <taxon>core chlorophytes</taxon>
        <taxon>Trebouxiophyceae</taxon>
        <taxon>Chlorellales</taxon>
        <taxon>Chlorellaceae</taxon>
        <taxon>Auxenochlorella</taxon>
    </lineage>
</organism>
<dbReference type="Proteomes" id="UP000279271">
    <property type="component" value="Unassembled WGS sequence"/>
</dbReference>
<name>A0A3M7KU85_AUXPR</name>
<dbReference type="GO" id="GO:0007062">
    <property type="term" value="P:sister chromatid cohesion"/>
    <property type="evidence" value="ECO:0007669"/>
    <property type="project" value="InterPro"/>
</dbReference>
<evidence type="ECO:0000256" key="2">
    <source>
        <dbReference type="ARBA" id="ARBA00023242"/>
    </source>
</evidence>
<dbReference type="AlphaFoldDB" id="A0A3M7KU85"/>
<gene>
    <name evidence="4" type="ORF">APUTEX25_002675</name>
</gene>
<dbReference type="GO" id="GO:0008278">
    <property type="term" value="C:cohesin complex"/>
    <property type="evidence" value="ECO:0007669"/>
    <property type="project" value="InterPro"/>
</dbReference>